<organism evidence="1 2">
    <name type="scientific">Rotaria socialis</name>
    <dbReference type="NCBI Taxonomy" id="392032"/>
    <lineage>
        <taxon>Eukaryota</taxon>
        <taxon>Metazoa</taxon>
        <taxon>Spiralia</taxon>
        <taxon>Gnathifera</taxon>
        <taxon>Rotifera</taxon>
        <taxon>Eurotatoria</taxon>
        <taxon>Bdelloidea</taxon>
        <taxon>Philodinida</taxon>
        <taxon>Philodinidae</taxon>
        <taxon>Rotaria</taxon>
    </lineage>
</organism>
<dbReference type="EMBL" id="CAJOBS010015170">
    <property type="protein sequence ID" value="CAF4956351.1"/>
    <property type="molecule type" value="Genomic_DNA"/>
</dbReference>
<reference evidence="1" key="1">
    <citation type="submission" date="2021-02" db="EMBL/GenBank/DDBJ databases">
        <authorList>
            <person name="Nowell W R."/>
        </authorList>
    </citation>
    <scope>NUCLEOTIDE SEQUENCE</scope>
</reference>
<gene>
    <name evidence="1" type="ORF">TOA249_LOCUS34087</name>
</gene>
<name>A0A821Y9I0_9BILA</name>
<evidence type="ECO:0000313" key="2">
    <source>
        <dbReference type="Proteomes" id="UP000663838"/>
    </source>
</evidence>
<sequence>MSFIPKQEISEALASEQNLDRLPPSYMYSVIFKDIILEIDHDDNKSMNTLVNFCQQQKNCEKDIDEFK</sequence>
<protein>
    <submittedName>
        <fullName evidence="1">Uncharacterized protein</fullName>
    </submittedName>
</protein>
<comment type="caution">
    <text evidence="1">The sequence shown here is derived from an EMBL/GenBank/DDBJ whole genome shotgun (WGS) entry which is preliminary data.</text>
</comment>
<dbReference type="Proteomes" id="UP000663838">
    <property type="component" value="Unassembled WGS sequence"/>
</dbReference>
<accession>A0A821Y9I0</accession>
<evidence type="ECO:0000313" key="1">
    <source>
        <dbReference type="EMBL" id="CAF4956351.1"/>
    </source>
</evidence>
<dbReference type="AlphaFoldDB" id="A0A821Y9I0"/>
<proteinExistence type="predicted"/>
<feature type="non-terminal residue" evidence="1">
    <location>
        <position position="68"/>
    </location>
</feature>